<name>A0A5E4S8I0_9BURK</name>
<accession>A0A5E4S8I0</accession>
<dbReference type="EMBL" id="CABPSB010000001">
    <property type="protein sequence ID" value="VVD70874.1"/>
    <property type="molecule type" value="Genomic_DNA"/>
</dbReference>
<keyword evidence="2" id="KW-1185">Reference proteome</keyword>
<reference evidence="1 2" key="1">
    <citation type="submission" date="2019-08" db="EMBL/GenBank/DDBJ databases">
        <authorList>
            <person name="Peeters C."/>
        </authorList>
    </citation>
    <scope>NUCLEOTIDE SEQUENCE [LARGE SCALE GENOMIC DNA]</scope>
    <source>
        <strain evidence="1 2">LMG 31108</strain>
    </source>
</reference>
<organism evidence="1 2">
    <name type="scientific">Pandoraea anhela</name>
    <dbReference type="NCBI Taxonomy" id="2508295"/>
    <lineage>
        <taxon>Bacteria</taxon>
        <taxon>Pseudomonadati</taxon>
        <taxon>Pseudomonadota</taxon>
        <taxon>Betaproteobacteria</taxon>
        <taxon>Burkholderiales</taxon>
        <taxon>Burkholderiaceae</taxon>
        <taxon>Pandoraea</taxon>
    </lineage>
</organism>
<proteinExistence type="predicted"/>
<evidence type="ECO:0000313" key="2">
    <source>
        <dbReference type="Proteomes" id="UP000406256"/>
    </source>
</evidence>
<gene>
    <name evidence="1" type="ORF">PAN31108_00620</name>
</gene>
<dbReference type="RefSeq" id="WP_150667385.1">
    <property type="nucleotide sequence ID" value="NZ_CABPSB010000001.1"/>
</dbReference>
<protein>
    <submittedName>
        <fullName evidence="1">Uncharacterized protein</fullName>
    </submittedName>
</protein>
<dbReference type="Proteomes" id="UP000406256">
    <property type="component" value="Unassembled WGS sequence"/>
</dbReference>
<sequence>MTEALSKEIVDEPSMPERLFDVSQLPRRVQIGDVTHAPDAFNEAIARAWRAQCFGPAREHHGFNDWRLQRSWSVERLISGEVRVSDDQGRTRALIVETWRGADPVMVMLPRYYVNLEQTDAGEIRAVAFDRHIPARIRLSAPLWPRSSAAACAELRADYEAWLEEIRPNHADPFLYW</sequence>
<evidence type="ECO:0000313" key="1">
    <source>
        <dbReference type="EMBL" id="VVD70874.1"/>
    </source>
</evidence>
<dbReference type="AlphaFoldDB" id="A0A5E4S8I0"/>